<dbReference type="AlphaFoldDB" id="A0A0B7JTJ1"/>
<proteinExistence type="predicted"/>
<name>A0A0B7JTJ1_BIOOC</name>
<sequence length="332" mass="36390">MQSLTVLAFLLGMAFADDTCDYNSKVGSNKPAPCIRPTYKAETEFTFDPLLPETSKFVYAFDNVTYDDWNELTSRDKYATARAWWIEYSSIKPNNTLTRPHYTTVLTTYVNGTGPTGGSNNGCENVLGKTCIDKINEAIETLFTSDTGTLETISDLALAYKNKLLRDACPTDLFSEYNKIQGREGTINQFQGSSSYLAIEYNDTDKFSTVKSGVNPSGNSSWTYYDQKVVLGSMASYINKTAVTFINRQPSKEYNKNYTKDQIQFTMLCTRISQDDIDKVTGGSSNSGGNSDNSGSNNNSNSDKGGAGSVTGIPMLATLVVSLGVFFWLGGL</sequence>
<reference evidence="4" key="1">
    <citation type="submission" date="2015-01" db="EMBL/GenBank/DDBJ databases">
        <authorList>
            <person name="Durling Mikael"/>
        </authorList>
    </citation>
    <scope>NUCLEOTIDE SEQUENCE</scope>
</reference>
<feature type="region of interest" description="Disordered" evidence="1">
    <location>
        <begin position="279"/>
        <end position="306"/>
    </location>
</feature>
<organism evidence="4">
    <name type="scientific">Bionectria ochroleuca</name>
    <name type="common">Gliocladium roseum</name>
    <dbReference type="NCBI Taxonomy" id="29856"/>
    <lineage>
        <taxon>Eukaryota</taxon>
        <taxon>Fungi</taxon>
        <taxon>Dikarya</taxon>
        <taxon>Ascomycota</taxon>
        <taxon>Pezizomycotina</taxon>
        <taxon>Sordariomycetes</taxon>
        <taxon>Hypocreomycetidae</taxon>
        <taxon>Hypocreales</taxon>
        <taxon>Bionectriaceae</taxon>
        <taxon>Clonostachys</taxon>
    </lineage>
</organism>
<protein>
    <submittedName>
        <fullName evidence="4">Uncharacterized protein</fullName>
    </submittedName>
</protein>
<dbReference type="EMBL" id="CDPU01000010">
    <property type="protein sequence ID" value="CEO48264.1"/>
    <property type="molecule type" value="Genomic_DNA"/>
</dbReference>
<keyword evidence="3" id="KW-0732">Signal</keyword>
<evidence type="ECO:0000256" key="2">
    <source>
        <dbReference type="SAM" id="Phobius"/>
    </source>
</evidence>
<feature type="compositionally biased region" description="Low complexity" evidence="1">
    <location>
        <begin position="282"/>
        <end position="304"/>
    </location>
</feature>
<feature type="transmembrane region" description="Helical" evidence="2">
    <location>
        <begin position="306"/>
        <end position="329"/>
    </location>
</feature>
<feature type="chain" id="PRO_5002131235" evidence="3">
    <location>
        <begin position="17"/>
        <end position="332"/>
    </location>
</feature>
<keyword evidence="2" id="KW-1133">Transmembrane helix</keyword>
<evidence type="ECO:0000256" key="1">
    <source>
        <dbReference type="SAM" id="MobiDB-lite"/>
    </source>
</evidence>
<keyword evidence="2" id="KW-0812">Transmembrane</keyword>
<evidence type="ECO:0000313" key="4">
    <source>
        <dbReference type="EMBL" id="CEO48264.1"/>
    </source>
</evidence>
<feature type="signal peptide" evidence="3">
    <location>
        <begin position="1"/>
        <end position="16"/>
    </location>
</feature>
<keyword evidence="2" id="KW-0472">Membrane</keyword>
<gene>
    <name evidence="4" type="ORF">BN869_000004321_1</name>
</gene>
<evidence type="ECO:0000256" key="3">
    <source>
        <dbReference type="SAM" id="SignalP"/>
    </source>
</evidence>
<accession>A0A0B7JTJ1</accession>